<evidence type="ECO:0008006" key="3">
    <source>
        <dbReference type="Google" id="ProtNLM"/>
    </source>
</evidence>
<sequence>MTPDFQKKYLNELAHAKMPFGKYKGYYLADIPEYYLIWYKRKGFPENKLGQQMREVLEMKVNGLEFILRKIRNTN</sequence>
<dbReference type="eggNOG" id="COG3530">
    <property type="taxonomic scope" value="Bacteria"/>
</dbReference>
<gene>
    <name evidence="1" type="ordered locus">P700755_003100</name>
</gene>
<dbReference type="RefSeq" id="WP_015025321.1">
    <property type="nucleotide sequence ID" value="NC_018721.1"/>
</dbReference>
<dbReference type="Pfam" id="PF12843">
    <property type="entry name" value="QSregVF_b"/>
    <property type="match status" value="1"/>
</dbReference>
<reference evidence="1" key="2">
    <citation type="submission" date="2012-09" db="EMBL/GenBank/DDBJ databases">
        <title>The complete sequence of Psychroflexus torquis an extreme psychrophile from sea-ice that is stimulated by light.</title>
        <authorList>
            <person name="Feng S."/>
            <person name="Powell S.M."/>
            <person name="Bowman J.P."/>
        </authorList>
    </citation>
    <scope>NUCLEOTIDE SEQUENCE [LARGE SCALE GENOMIC DNA]</scope>
    <source>
        <strain evidence="1">ATCC 700755</strain>
    </source>
</reference>
<accession>K4IWC3</accession>
<dbReference type="OrthoDB" id="9807855at2"/>
<dbReference type="KEGG" id="ptq:P700755_003100"/>
<protein>
    <recommendedName>
        <fullName evidence="3">DUF3820 family protein</fullName>
    </recommendedName>
</protein>
<dbReference type="InterPro" id="IPR024530">
    <property type="entry name" value="QSregVF_b"/>
</dbReference>
<organism evidence="1 2">
    <name type="scientific">Psychroflexus torquis (strain ATCC 700755 / CIP 106069 / ACAM 623)</name>
    <dbReference type="NCBI Taxonomy" id="313595"/>
    <lineage>
        <taxon>Bacteria</taxon>
        <taxon>Pseudomonadati</taxon>
        <taxon>Bacteroidota</taxon>
        <taxon>Flavobacteriia</taxon>
        <taxon>Flavobacteriales</taxon>
        <taxon>Flavobacteriaceae</taxon>
        <taxon>Psychroflexus</taxon>
    </lineage>
</organism>
<proteinExistence type="predicted"/>
<dbReference type="AlphaFoldDB" id="K4IWC3"/>
<evidence type="ECO:0000313" key="2">
    <source>
        <dbReference type="Proteomes" id="UP000008514"/>
    </source>
</evidence>
<dbReference type="EMBL" id="CP003879">
    <property type="protein sequence ID" value="AFU69770.1"/>
    <property type="molecule type" value="Genomic_DNA"/>
</dbReference>
<dbReference type="Proteomes" id="UP000008514">
    <property type="component" value="Chromosome"/>
</dbReference>
<reference evidence="1" key="1">
    <citation type="submission" date="2006-03" db="EMBL/GenBank/DDBJ databases">
        <authorList>
            <person name="Bowman J."/>
            <person name="Ferriera S."/>
            <person name="Johnson J."/>
            <person name="Kravitz S."/>
            <person name="Halpern A."/>
            <person name="Remington K."/>
            <person name="Beeson K."/>
            <person name="Tran B."/>
            <person name="Rogers Y.-H."/>
            <person name="Friedman R."/>
            <person name="Venter J.C."/>
        </authorList>
    </citation>
    <scope>NUCLEOTIDE SEQUENCE [LARGE SCALE GENOMIC DNA]</scope>
    <source>
        <strain evidence="1">ATCC 700755</strain>
    </source>
</reference>
<dbReference type="HOGENOM" id="CLU_176025_0_0_10"/>
<dbReference type="STRING" id="313595.P700755_003100"/>
<evidence type="ECO:0000313" key="1">
    <source>
        <dbReference type="EMBL" id="AFU69770.1"/>
    </source>
</evidence>
<keyword evidence="2" id="KW-1185">Reference proteome</keyword>
<name>K4IWC3_PSYTT</name>